<comment type="caution">
    <text evidence="2">The sequence shown here is derived from an EMBL/GenBank/DDBJ whole genome shotgun (WGS) entry which is preliminary data.</text>
</comment>
<protein>
    <submittedName>
        <fullName evidence="2">Uncharacterized protein</fullName>
    </submittedName>
</protein>
<organism evidence="2 3">
    <name type="scientific">Phyllosticta capitalensis</name>
    <dbReference type="NCBI Taxonomy" id="121624"/>
    <lineage>
        <taxon>Eukaryota</taxon>
        <taxon>Fungi</taxon>
        <taxon>Dikarya</taxon>
        <taxon>Ascomycota</taxon>
        <taxon>Pezizomycotina</taxon>
        <taxon>Dothideomycetes</taxon>
        <taxon>Dothideomycetes incertae sedis</taxon>
        <taxon>Botryosphaeriales</taxon>
        <taxon>Phyllostictaceae</taxon>
        <taxon>Phyllosticta</taxon>
    </lineage>
</organism>
<dbReference type="EMBL" id="JBBWRZ010000014">
    <property type="protein sequence ID" value="KAK8223321.1"/>
    <property type="molecule type" value="Genomic_DNA"/>
</dbReference>
<reference evidence="2 3" key="1">
    <citation type="submission" date="2024-04" db="EMBL/GenBank/DDBJ databases">
        <title>Phyllosticta paracitricarpa is synonymous to the EU quarantine fungus P. citricarpa based on phylogenomic analyses.</title>
        <authorList>
            <consortium name="Lawrence Berkeley National Laboratory"/>
            <person name="Van Ingen-Buijs V.A."/>
            <person name="Van Westerhoven A.C."/>
            <person name="Haridas S."/>
            <person name="Skiadas P."/>
            <person name="Martin F."/>
            <person name="Groenewald J.Z."/>
            <person name="Crous P.W."/>
            <person name="Seidl M.F."/>
        </authorList>
    </citation>
    <scope>NUCLEOTIDE SEQUENCE [LARGE SCALE GENOMIC DNA]</scope>
    <source>
        <strain evidence="2 3">CBS 123374</strain>
    </source>
</reference>
<evidence type="ECO:0000256" key="1">
    <source>
        <dbReference type="SAM" id="MobiDB-lite"/>
    </source>
</evidence>
<feature type="region of interest" description="Disordered" evidence="1">
    <location>
        <begin position="256"/>
        <end position="291"/>
    </location>
</feature>
<dbReference type="Proteomes" id="UP001492380">
    <property type="component" value="Unassembled WGS sequence"/>
</dbReference>
<evidence type="ECO:0000313" key="2">
    <source>
        <dbReference type="EMBL" id="KAK8223321.1"/>
    </source>
</evidence>
<name>A0ABR1YAN8_9PEZI</name>
<sequence length="291" mass="32484">MNRRYSCLFVAGCPFDTQPRTVYCSIHAEKFLEMVRDKDTKPPINIHVKSTGLQDKYAQALRLLKRLHQRQSEKVWLLDAEFPITGRPFCPIVVQFTVRDLSDGNIIIHVPKVDYGISSSDLIDLACGTMNLGASVRTRLQGTVNRIYNQEGDAMKLSDARTKILQAGYDPRNTNVFGYGTSSDGAIFLRILAGGDRPLAYRIAIKPYKTVQPFDIRCLAKSMMRGCPEGFSFNLVHVHQAICKCGQPFRPHFRTRTRKCSSTSQNPLPNASVNPYDIPKGPSDSSSNGPA</sequence>
<proteinExistence type="predicted"/>
<accession>A0ABR1YAN8</accession>
<feature type="compositionally biased region" description="Polar residues" evidence="1">
    <location>
        <begin position="260"/>
        <end position="273"/>
    </location>
</feature>
<keyword evidence="3" id="KW-1185">Reference proteome</keyword>
<evidence type="ECO:0000313" key="3">
    <source>
        <dbReference type="Proteomes" id="UP001492380"/>
    </source>
</evidence>
<gene>
    <name evidence="2" type="ORF">HDK90DRAFT_117495</name>
</gene>